<keyword evidence="1" id="KW-0472">Membrane</keyword>
<dbReference type="EMBL" id="MN739660">
    <property type="protein sequence ID" value="QHT18861.1"/>
    <property type="molecule type" value="Genomic_DNA"/>
</dbReference>
<sequence>MKLKNILWITLVIIFFIVLLYIISNSNNSLGQTKVNEGFDATTFISAASSIWTSINMNDQNGNLVNKNSIEYVNNKLYRTDPIVQLKTSVATILNSQIAQSNANAQFYGVSKSIDTTISKLIKSVGSQNVAGNTVSPSSTNQLTNTLAILNDMKKNSNILVDQTYTSQIDTTEFVPEII</sequence>
<keyword evidence="1" id="KW-1133">Transmembrane helix</keyword>
<proteinExistence type="predicted"/>
<evidence type="ECO:0000256" key="1">
    <source>
        <dbReference type="SAM" id="Phobius"/>
    </source>
</evidence>
<dbReference type="AlphaFoldDB" id="A0A6C0DR12"/>
<organism evidence="2">
    <name type="scientific">viral metagenome</name>
    <dbReference type="NCBI Taxonomy" id="1070528"/>
    <lineage>
        <taxon>unclassified sequences</taxon>
        <taxon>metagenomes</taxon>
        <taxon>organismal metagenomes</taxon>
    </lineage>
</organism>
<accession>A0A6C0DR12</accession>
<feature type="transmembrane region" description="Helical" evidence="1">
    <location>
        <begin position="6"/>
        <end position="24"/>
    </location>
</feature>
<protein>
    <submittedName>
        <fullName evidence="2">Uncharacterized protein</fullName>
    </submittedName>
</protein>
<name>A0A6C0DR12_9ZZZZ</name>
<keyword evidence="1" id="KW-0812">Transmembrane</keyword>
<reference evidence="2" key="1">
    <citation type="journal article" date="2020" name="Nature">
        <title>Giant virus diversity and host interactions through global metagenomics.</title>
        <authorList>
            <person name="Schulz F."/>
            <person name="Roux S."/>
            <person name="Paez-Espino D."/>
            <person name="Jungbluth S."/>
            <person name="Walsh D.A."/>
            <person name="Denef V.J."/>
            <person name="McMahon K.D."/>
            <person name="Konstantinidis K.T."/>
            <person name="Eloe-Fadrosh E.A."/>
            <person name="Kyrpides N.C."/>
            <person name="Woyke T."/>
        </authorList>
    </citation>
    <scope>NUCLEOTIDE SEQUENCE</scope>
    <source>
        <strain evidence="2">GVMAG-M-3300023174-49</strain>
    </source>
</reference>
<evidence type="ECO:0000313" key="2">
    <source>
        <dbReference type="EMBL" id="QHT18861.1"/>
    </source>
</evidence>